<geneLocation type="mitochondrion" evidence="2"/>
<keyword evidence="1" id="KW-1133">Transmembrane helix</keyword>
<organism evidence="2">
    <name type="scientific">Echyridella menziesii</name>
    <dbReference type="NCBI Taxonomy" id="981778"/>
    <lineage>
        <taxon>Eukaryota</taxon>
        <taxon>Metazoa</taxon>
        <taxon>Spiralia</taxon>
        <taxon>Lophotrochozoa</taxon>
        <taxon>Mollusca</taxon>
        <taxon>Bivalvia</taxon>
        <taxon>Autobranchia</taxon>
        <taxon>Heteroconchia</taxon>
        <taxon>Palaeoheterodonta</taxon>
        <taxon>Unionida</taxon>
        <taxon>Unionoidea</taxon>
        <taxon>Hyriidae</taxon>
        <taxon>Echyridella</taxon>
    </lineage>
</organism>
<dbReference type="EMBL" id="KU873122">
    <property type="protein sequence ID" value="AQT38546.1"/>
    <property type="molecule type" value="Genomic_DNA"/>
</dbReference>
<name>A0A1Y9T624_9BIVA</name>
<reference evidence="2" key="1">
    <citation type="journal article" date="2017" name="Sci. Rep.">
        <title>Evolution of sex-dependent mtDNA transmission in freshwater mussels (Bivalvia: Unionida).</title>
        <authorList>
            <person name="Guerra D."/>
            <person name="Plazzi F."/>
            <person name="Stewart D.T."/>
            <person name="Bogan A.E."/>
            <person name="Hoeh W.R."/>
            <person name="Breton S."/>
        </authorList>
    </citation>
    <scope>NUCLEOTIDE SEQUENCE</scope>
    <source>
        <strain evidence="2">M9</strain>
        <tissue evidence="2">Gonad</tissue>
    </source>
</reference>
<proteinExistence type="predicted"/>
<accession>A0A1Y9T624</accession>
<keyword evidence="1" id="KW-0472">Membrane</keyword>
<keyword evidence="2" id="KW-0496">Mitochondrion</keyword>
<gene>
    <name evidence="2" type="primary">nad6</name>
</gene>
<keyword evidence="1" id="KW-0812">Transmembrane</keyword>
<evidence type="ECO:0000256" key="1">
    <source>
        <dbReference type="SAM" id="Phobius"/>
    </source>
</evidence>
<dbReference type="AlphaFoldDB" id="A0A1Y9T624"/>
<protein>
    <submittedName>
        <fullName evidence="2">NADH dehydrogenase subunit 6</fullName>
    </submittedName>
</protein>
<feature type="transmembrane region" description="Helical" evidence="1">
    <location>
        <begin position="80"/>
        <end position="100"/>
    </location>
</feature>
<sequence length="163" mass="18207">MITLLALALVWAALLLNLISLKHPLPLTINIMVLALLMSVNLSSLSSWYAFMMFLVFVGGMLMMFLYVSSMSPNAVFSMSPKGLVTVFQTLLTALAFTALNKTNTHTNSLKMEETLTSVTTYYTTENMWPLMFMCLILLMTVILVVKMVKSVSSPLRPYKTSM</sequence>
<feature type="transmembrane region" description="Helical" evidence="1">
    <location>
        <begin position="48"/>
        <end position="68"/>
    </location>
</feature>
<evidence type="ECO:0000313" key="2">
    <source>
        <dbReference type="EMBL" id="AQT38546.1"/>
    </source>
</evidence>
<feature type="transmembrane region" description="Helical" evidence="1">
    <location>
        <begin position="128"/>
        <end position="149"/>
    </location>
</feature>